<dbReference type="Proteomes" id="UP000008225">
    <property type="component" value="Unplaced"/>
</dbReference>
<protein>
    <submittedName>
        <fullName evidence="2">Uncharacterized protein</fullName>
    </submittedName>
</protein>
<proteinExistence type="predicted"/>
<feature type="compositionally biased region" description="Basic and acidic residues" evidence="1">
    <location>
        <begin position="251"/>
        <end position="273"/>
    </location>
</feature>
<feature type="compositionally biased region" description="Low complexity" evidence="1">
    <location>
        <begin position="152"/>
        <end position="161"/>
    </location>
</feature>
<reference evidence="2" key="1">
    <citation type="submission" date="2009-03" db="EMBL/GenBank/DDBJ databases">
        <authorList>
            <person name="Warren W."/>
            <person name="Ye L."/>
            <person name="Minx P."/>
            <person name="Worley K."/>
            <person name="Gibbs R."/>
            <person name="Wilson R.K."/>
        </authorList>
    </citation>
    <scope>NUCLEOTIDE SEQUENCE [LARGE SCALE GENOMIC DNA]</scope>
</reference>
<dbReference type="Ensembl" id="ENSCJAT00000146556.1">
    <property type="protein sequence ID" value="ENSCJAP00000088296.1"/>
    <property type="gene ID" value="ENSCJAG00000077563.1"/>
</dbReference>
<evidence type="ECO:0000256" key="1">
    <source>
        <dbReference type="SAM" id="MobiDB-lite"/>
    </source>
</evidence>
<organism evidence="2 3">
    <name type="scientific">Callithrix jacchus</name>
    <name type="common">White-tufted-ear marmoset</name>
    <name type="synonym">Simia Jacchus</name>
    <dbReference type="NCBI Taxonomy" id="9483"/>
    <lineage>
        <taxon>Eukaryota</taxon>
        <taxon>Metazoa</taxon>
        <taxon>Chordata</taxon>
        <taxon>Craniata</taxon>
        <taxon>Vertebrata</taxon>
        <taxon>Euteleostomi</taxon>
        <taxon>Mammalia</taxon>
        <taxon>Eutheria</taxon>
        <taxon>Euarchontoglires</taxon>
        <taxon>Primates</taxon>
        <taxon>Haplorrhini</taxon>
        <taxon>Platyrrhini</taxon>
        <taxon>Cebidae</taxon>
        <taxon>Callitrichinae</taxon>
        <taxon>Callithrix</taxon>
        <taxon>Callithrix</taxon>
    </lineage>
</organism>
<feature type="compositionally biased region" description="Polar residues" evidence="1">
    <location>
        <begin position="237"/>
        <end position="247"/>
    </location>
</feature>
<reference evidence="2" key="3">
    <citation type="submission" date="2025-09" db="UniProtKB">
        <authorList>
            <consortium name="Ensembl"/>
        </authorList>
    </citation>
    <scope>IDENTIFICATION</scope>
</reference>
<feature type="compositionally biased region" description="Pro residues" evidence="1">
    <location>
        <begin position="342"/>
        <end position="352"/>
    </location>
</feature>
<feature type="compositionally biased region" description="Basic and acidic residues" evidence="1">
    <location>
        <begin position="300"/>
        <end position="311"/>
    </location>
</feature>
<feature type="compositionally biased region" description="Basic and acidic residues" evidence="1">
    <location>
        <begin position="464"/>
        <end position="477"/>
    </location>
</feature>
<dbReference type="AlphaFoldDB" id="A0A8I3WNH9"/>
<feature type="compositionally biased region" description="Gly residues" evidence="1">
    <location>
        <begin position="416"/>
        <end position="425"/>
    </location>
</feature>
<evidence type="ECO:0000313" key="3">
    <source>
        <dbReference type="Proteomes" id="UP000008225"/>
    </source>
</evidence>
<keyword evidence="3" id="KW-1185">Reference proteome</keyword>
<feature type="compositionally biased region" description="Basic and acidic residues" evidence="1">
    <location>
        <begin position="360"/>
        <end position="374"/>
    </location>
</feature>
<accession>A0A8I3WNH9</accession>
<dbReference type="GeneTree" id="ENSGT00730000112343"/>
<sequence>RADPTSPTPTGPARGRPPPVREAEAHAGGTRTPADGGRGRRPSRRSRLGSQTGPPRRSRRAAQRERIGRQRRGAGAHAGPGPTRAGAREPAEDPGGNLGHSRATGEDTTTGSHRHRHEGGPAALPPGTPAGPRHHRGDPSRDPDPTAGGPGATTATSPTPGRHTQDLVHPRPGPAPGDRHAPPWGRFPGPRRPDPSPRTQRGRRHRQGLGTARERAESRLAAEGGHAPDGTPHAPSLQATTSPTARTQGPARRDPPPTQRGEARATVGDERRSVPTAETGGPHFSPPPRRKRELCLHTSESNRHAEALPQRRERRRAGGVRYPQSTPLGSLEKAFSPRAGHTPPPTGRPSPGRPRRRSGTPREGRDEVYGERSGTRGTPSTPRRGAQNLDRSPRRQPSDELSASPRDPHADPMAATGGGGPGGGNDTTARPRAPEGQPGALQEHRKRPKRSQRSHHPGEGSTTGHRDEPPTAAERGRPRQGNNHRRRERGMPAASEDPTGPRQVENGGARRGRAGFRTPYTSRSRPHRQGAGEARGPPRAGREERSHSPRMSVPRPPRIGRGPGERDVTTSIGRDPERGEGVNLSKATEPTGPRPASPAPGKGRRTTPEERRMPDTHGTEPTERGRRDRPRCPQQGAHTRADGSPPARTGLSPPHPGESEETRAQGGTREPGHSDGCTGGKAHGPQPAAQPRAGPASRVTGRPETPHASRGPTSPATGRQRTACQQ</sequence>
<evidence type="ECO:0000313" key="2">
    <source>
        <dbReference type="Ensembl" id="ENSCJAP00000088296.1"/>
    </source>
</evidence>
<feature type="compositionally biased region" description="Basic and acidic residues" evidence="1">
    <location>
        <begin position="606"/>
        <end position="626"/>
    </location>
</feature>
<feature type="compositionally biased region" description="Basic residues" evidence="1">
    <location>
        <begin position="444"/>
        <end position="455"/>
    </location>
</feature>
<dbReference type="OMA" id="NTICAIQ"/>
<feature type="region of interest" description="Disordered" evidence="1">
    <location>
        <begin position="1"/>
        <end position="726"/>
    </location>
</feature>
<feature type="compositionally biased region" description="Low complexity" evidence="1">
    <location>
        <begin position="75"/>
        <end position="85"/>
    </location>
</feature>
<feature type="compositionally biased region" description="Polar residues" evidence="1">
    <location>
        <begin position="711"/>
        <end position="726"/>
    </location>
</feature>
<feature type="compositionally biased region" description="Pro residues" evidence="1">
    <location>
        <begin position="1"/>
        <end position="18"/>
    </location>
</feature>
<reference evidence="2" key="2">
    <citation type="submission" date="2025-08" db="UniProtKB">
        <authorList>
            <consortium name="Ensembl"/>
        </authorList>
    </citation>
    <scope>IDENTIFICATION</scope>
</reference>
<name>A0A8I3WNH9_CALJA</name>
<feature type="compositionally biased region" description="Basic and acidic residues" evidence="1">
    <location>
        <begin position="563"/>
        <end position="580"/>
    </location>
</feature>
<feature type="compositionally biased region" description="Low complexity" evidence="1">
    <location>
        <begin position="684"/>
        <end position="696"/>
    </location>
</feature>